<evidence type="ECO:0000313" key="3">
    <source>
        <dbReference type="Proteomes" id="UP000594262"/>
    </source>
</evidence>
<evidence type="ECO:0000256" key="1">
    <source>
        <dbReference type="SAM" id="SignalP"/>
    </source>
</evidence>
<proteinExistence type="predicted"/>
<feature type="signal peptide" evidence="1">
    <location>
        <begin position="1"/>
        <end position="23"/>
    </location>
</feature>
<dbReference type="EnsemblMetazoa" id="CLYHEMT026309.1">
    <property type="protein sequence ID" value="CLYHEMP026309.1"/>
    <property type="gene ID" value="CLYHEMG026309"/>
</dbReference>
<keyword evidence="1" id="KW-0732">Signal</keyword>
<protein>
    <recommendedName>
        <fullName evidence="4">Cnidarian restricted protein</fullName>
    </recommendedName>
</protein>
<organism evidence="2 3">
    <name type="scientific">Clytia hemisphaerica</name>
    <dbReference type="NCBI Taxonomy" id="252671"/>
    <lineage>
        <taxon>Eukaryota</taxon>
        <taxon>Metazoa</taxon>
        <taxon>Cnidaria</taxon>
        <taxon>Hydrozoa</taxon>
        <taxon>Hydroidolina</taxon>
        <taxon>Leptothecata</taxon>
        <taxon>Obeliida</taxon>
        <taxon>Clytiidae</taxon>
        <taxon>Clytia</taxon>
    </lineage>
</organism>
<accession>A0A7M5XMV5</accession>
<name>A0A7M5XMV5_9CNID</name>
<reference evidence="2" key="1">
    <citation type="submission" date="2021-01" db="UniProtKB">
        <authorList>
            <consortium name="EnsemblMetazoa"/>
        </authorList>
    </citation>
    <scope>IDENTIFICATION</scope>
</reference>
<sequence length="388" mass="46915">MNFKIFLVSFAFLCCTWMSCSNADLFQVRDFKMLECSEQRNITLIINNLSRRNLYRLTSLLDDVIENEACYAVYVYQKDYDNSIRLRKGNDTQLEMFFDADDYPYIESIEPYKTLRFLNQKLMDENASKQTLVYMTSMTYYNSDETEQYKLLKRLQNERSWDIIIQCGYGGKNTCPLDFWMPMQRIFPKVPNSFFIYPYDWLNFVEIIKNPKYDPYEFTYHTIRSRQDFFNQTCLKNVKTLYVVMKTVTTFYFPMAAAILRKENSERKKINKKLLNIKFLYDNSMGIEMEIIRNYYTFTLERIARNINANLLIGSYNRRYLIAEENVVFQFYDRNRRLSETDCKTIKRHKWFVYRHSERRMKPSCFGIKMKTLTSTLDLYEFINKDLC</sequence>
<dbReference type="PROSITE" id="PS51257">
    <property type="entry name" value="PROKAR_LIPOPROTEIN"/>
    <property type="match status" value="1"/>
</dbReference>
<dbReference type="Proteomes" id="UP000594262">
    <property type="component" value="Unplaced"/>
</dbReference>
<evidence type="ECO:0000313" key="2">
    <source>
        <dbReference type="EnsemblMetazoa" id="CLYHEMP026309.1"/>
    </source>
</evidence>
<dbReference type="AlphaFoldDB" id="A0A7M5XMV5"/>
<evidence type="ECO:0008006" key="4">
    <source>
        <dbReference type="Google" id="ProtNLM"/>
    </source>
</evidence>
<feature type="chain" id="PRO_5029865481" description="Cnidarian restricted protein" evidence="1">
    <location>
        <begin position="24"/>
        <end position="388"/>
    </location>
</feature>
<keyword evidence="3" id="KW-1185">Reference proteome</keyword>